<dbReference type="EMBL" id="JBHSMG010000001">
    <property type="protein sequence ID" value="MFC5500954.1"/>
    <property type="molecule type" value="Genomic_DNA"/>
</dbReference>
<evidence type="ECO:0000313" key="3">
    <source>
        <dbReference type="EMBL" id="MFC5500954.1"/>
    </source>
</evidence>
<organism evidence="3 4">
    <name type="scientific">Lysinimonas soli</name>
    <dbReference type="NCBI Taxonomy" id="1074233"/>
    <lineage>
        <taxon>Bacteria</taxon>
        <taxon>Bacillati</taxon>
        <taxon>Actinomycetota</taxon>
        <taxon>Actinomycetes</taxon>
        <taxon>Micrococcales</taxon>
        <taxon>Microbacteriaceae</taxon>
        <taxon>Lysinimonas</taxon>
    </lineage>
</organism>
<keyword evidence="2" id="KW-1133">Transmembrane helix</keyword>
<feature type="transmembrane region" description="Helical" evidence="2">
    <location>
        <begin position="30"/>
        <end position="51"/>
    </location>
</feature>
<gene>
    <name evidence="3" type="ORF">ACFPJ4_01730</name>
</gene>
<comment type="caution">
    <text evidence="3">The sequence shown here is derived from an EMBL/GenBank/DDBJ whole genome shotgun (WGS) entry which is preliminary data.</text>
</comment>
<evidence type="ECO:0008006" key="5">
    <source>
        <dbReference type="Google" id="ProtNLM"/>
    </source>
</evidence>
<keyword evidence="4" id="KW-1185">Reference proteome</keyword>
<proteinExistence type="predicted"/>
<feature type="region of interest" description="Disordered" evidence="1">
    <location>
        <begin position="70"/>
        <end position="96"/>
    </location>
</feature>
<evidence type="ECO:0000256" key="2">
    <source>
        <dbReference type="SAM" id="Phobius"/>
    </source>
</evidence>
<keyword evidence="2" id="KW-0472">Membrane</keyword>
<reference evidence="4" key="1">
    <citation type="journal article" date="2019" name="Int. J. Syst. Evol. Microbiol.">
        <title>The Global Catalogue of Microorganisms (GCM) 10K type strain sequencing project: providing services to taxonomists for standard genome sequencing and annotation.</title>
        <authorList>
            <consortium name="The Broad Institute Genomics Platform"/>
            <consortium name="The Broad Institute Genome Sequencing Center for Infectious Disease"/>
            <person name="Wu L."/>
            <person name="Ma J."/>
        </authorList>
    </citation>
    <scope>NUCLEOTIDE SEQUENCE [LARGE SCALE GENOMIC DNA]</scope>
    <source>
        <strain evidence="4">CGMCC 4.6997</strain>
    </source>
</reference>
<evidence type="ECO:0000313" key="4">
    <source>
        <dbReference type="Proteomes" id="UP001596039"/>
    </source>
</evidence>
<name>A0ABW0NKQ5_9MICO</name>
<protein>
    <recommendedName>
        <fullName evidence="5">CcmD family protein</fullName>
    </recommendedName>
</protein>
<sequence>MIWRTFAHLVDATPSPSPSTVNDDLVTPGVWGFAITAIIMIAVILLIIDMVRRLRRVNYRAEIRARLEAEAAAGPDGTGAEATASGTPASPSPRAD</sequence>
<keyword evidence="2" id="KW-0812">Transmembrane</keyword>
<dbReference type="Proteomes" id="UP001596039">
    <property type="component" value="Unassembled WGS sequence"/>
</dbReference>
<evidence type="ECO:0000256" key="1">
    <source>
        <dbReference type="SAM" id="MobiDB-lite"/>
    </source>
</evidence>
<dbReference type="RefSeq" id="WP_386738562.1">
    <property type="nucleotide sequence ID" value="NZ_JBHSMG010000001.1"/>
</dbReference>
<accession>A0ABW0NKQ5</accession>